<dbReference type="GO" id="GO:0005829">
    <property type="term" value="C:cytosol"/>
    <property type="evidence" value="ECO:0000318"/>
    <property type="project" value="GO_Central"/>
</dbReference>
<evidence type="ECO:0000256" key="1">
    <source>
        <dbReference type="SAM" id="MobiDB-lite"/>
    </source>
</evidence>
<keyword evidence="5" id="KW-1185">Reference proteome</keyword>
<feature type="region of interest" description="Disordered" evidence="1">
    <location>
        <begin position="406"/>
        <end position="446"/>
    </location>
</feature>
<dbReference type="OrthoDB" id="2333384at2759"/>
<dbReference type="InterPro" id="IPR011022">
    <property type="entry name" value="Arrestin_C-like"/>
</dbReference>
<evidence type="ECO:0000313" key="5">
    <source>
        <dbReference type="Proteomes" id="UP000001744"/>
    </source>
</evidence>
<dbReference type="SUPFAM" id="SSF81296">
    <property type="entry name" value="E set domains"/>
    <property type="match status" value="1"/>
</dbReference>
<feature type="domain" description="Arrestin C-terminal-like" evidence="2">
    <location>
        <begin position="182"/>
        <end position="324"/>
    </location>
</feature>
<dbReference type="AlphaFoldDB" id="B6JYM3"/>
<dbReference type="Proteomes" id="UP000001744">
    <property type="component" value="Unassembled WGS sequence"/>
</dbReference>
<feature type="compositionally biased region" description="Pro residues" evidence="1">
    <location>
        <begin position="561"/>
        <end position="579"/>
    </location>
</feature>
<accession>B6JYM3</accession>
<dbReference type="GeneID" id="7049853"/>
<dbReference type="SMART" id="SM01017">
    <property type="entry name" value="Arrestin_C"/>
    <property type="match status" value="1"/>
</dbReference>
<dbReference type="GO" id="GO:0005737">
    <property type="term" value="C:cytoplasm"/>
    <property type="evidence" value="ECO:0000318"/>
    <property type="project" value="GO_Central"/>
</dbReference>
<name>B6JYM3_SCHJY</name>
<dbReference type="EMBL" id="KE651168">
    <property type="protein sequence ID" value="EEB06641.1"/>
    <property type="molecule type" value="Genomic_DNA"/>
</dbReference>
<sequence>MSKLSLTKRSSNPISLFEVRLFHAEANVIVLYGESVDTPVALTGVVVLSVRESFEARSLVLRLDGRSFVSWNEETRPGNSRTRRQSKQLLEKRWSFLPFGDGVKTIGKGNYEYPFEYTLPPDLQESIEGISNCYIVYSLTASLERAAYNTANIETRLPFRIVRTIPPNNLDLLHTVSVSDIWPSKVNYETSIPSKIWAVGSEIPVSVILYPLLKGLDVGKITVTLKEYRSLFMSPTAYSGPARKDSKRVLARCTRPSVQLVDECWKDVVYVKVPDSLTDCTQDCDLNCIRVRHKLRIAISLVNPDGHVSELRTSLPITLVISPVLFGVTPVEGVFTGNVQEYVTENTLPSYERHIFDVLWDGIPFPCTPLPSTFTTPATSRRNSFETERPNLAALTSSMSPNTPIFGGFSSDKVPSSPRPGVSENAHVSEHSPRLPPDWSSSEAGSASQTTNINYLLSKHTSRSRAGSVSSVLTTNFQQMRIESVDPYAQSPYGSVSTNGAAFNRPSSYMDLHELTKVPTYGEAVNSSCSSVLPLDGLPDYETATRPTTPEPEHASTSDRPAPPLPTPAVPSLPLPIPPQNARIHRSRSEASLWH</sequence>
<dbReference type="Gene3D" id="2.60.40.640">
    <property type="match status" value="1"/>
</dbReference>
<dbReference type="VEuPathDB" id="FungiDB:SJAG_01686"/>
<dbReference type="eggNOG" id="KOG3780">
    <property type="taxonomic scope" value="Eukaryota"/>
</dbReference>
<protein>
    <submittedName>
        <fullName evidence="3">Arrestin/PY protein 2</fullName>
    </submittedName>
</protein>
<dbReference type="Pfam" id="PF00339">
    <property type="entry name" value="Arrestin_N"/>
    <property type="match status" value="1"/>
</dbReference>
<proteinExistence type="predicted"/>
<evidence type="ECO:0000313" key="3">
    <source>
        <dbReference type="EMBL" id="EEB06641.1"/>
    </source>
</evidence>
<dbReference type="GO" id="GO:0031625">
    <property type="term" value="F:ubiquitin protein ligase binding"/>
    <property type="evidence" value="ECO:0000318"/>
    <property type="project" value="GO_Central"/>
</dbReference>
<dbReference type="InterPro" id="IPR014756">
    <property type="entry name" value="Ig_E-set"/>
</dbReference>
<dbReference type="PANTHER" id="PTHR11188">
    <property type="entry name" value="ARRESTIN DOMAIN CONTAINING PROTEIN"/>
    <property type="match status" value="1"/>
</dbReference>
<evidence type="ECO:0000313" key="4">
    <source>
        <dbReference type="JaponicusDB" id="SJAG_01686"/>
    </source>
</evidence>
<dbReference type="GO" id="GO:0070086">
    <property type="term" value="P:ubiquitin-dependent endocytosis"/>
    <property type="evidence" value="ECO:0000318"/>
    <property type="project" value="GO_Central"/>
</dbReference>
<gene>
    <name evidence="4" type="primary">aly3</name>
    <name evidence="3" type="ORF">SJAG_01686</name>
</gene>
<feature type="region of interest" description="Disordered" evidence="1">
    <location>
        <begin position="536"/>
        <end position="595"/>
    </location>
</feature>
<organism evidence="3 5">
    <name type="scientific">Schizosaccharomyces japonicus (strain yFS275 / FY16936)</name>
    <name type="common">Fission yeast</name>
    <dbReference type="NCBI Taxonomy" id="402676"/>
    <lineage>
        <taxon>Eukaryota</taxon>
        <taxon>Fungi</taxon>
        <taxon>Dikarya</taxon>
        <taxon>Ascomycota</taxon>
        <taxon>Taphrinomycotina</taxon>
        <taxon>Schizosaccharomycetes</taxon>
        <taxon>Schizosaccharomycetales</taxon>
        <taxon>Schizosaccharomycetaceae</taxon>
        <taxon>Schizosaccharomyces</taxon>
    </lineage>
</organism>
<dbReference type="JaponicusDB" id="SJAG_01686">
    <property type="gene designation" value="aly3"/>
</dbReference>
<dbReference type="GO" id="GO:0030674">
    <property type="term" value="F:protein-macromolecule adaptor activity"/>
    <property type="evidence" value="ECO:0000318"/>
    <property type="project" value="GO_Central"/>
</dbReference>
<dbReference type="InterPro" id="IPR011021">
    <property type="entry name" value="Arrestin-like_N"/>
</dbReference>
<dbReference type="GO" id="GO:0005886">
    <property type="term" value="C:plasma membrane"/>
    <property type="evidence" value="ECO:0000318"/>
    <property type="project" value="GO_Central"/>
</dbReference>
<dbReference type="InterPro" id="IPR050357">
    <property type="entry name" value="Arrestin_domain-protein"/>
</dbReference>
<dbReference type="InterPro" id="IPR014752">
    <property type="entry name" value="Arrestin-like_C"/>
</dbReference>
<dbReference type="HOGENOM" id="CLU_018982_2_0_1"/>
<dbReference type="Pfam" id="PF02752">
    <property type="entry name" value="Arrestin_C"/>
    <property type="match status" value="1"/>
</dbReference>
<dbReference type="OMA" id="DCDLNCI"/>
<dbReference type="RefSeq" id="XP_002172934.1">
    <property type="nucleotide sequence ID" value="XM_002172898.2"/>
</dbReference>
<evidence type="ECO:0000259" key="2">
    <source>
        <dbReference type="SMART" id="SM01017"/>
    </source>
</evidence>
<dbReference type="STRING" id="402676.B6JYM3"/>
<reference evidence="3 5" key="1">
    <citation type="journal article" date="2011" name="Science">
        <title>Comparative functional genomics of the fission yeasts.</title>
        <authorList>
            <person name="Rhind N."/>
            <person name="Chen Z."/>
            <person name="Yassour M."/>
            <person name="Thompson D.A."/>
            <person name="Haas B.J."/>
            <person name="Habib N."/>
            <person name="Wapinski I."/>
            <person name="Roy S."/>
            <person name="Lin M.F."/>
            <person name="Heiman D.I."/>
            <person name="Young S.K."/>
            <person name="Furuya K."/>
            <person name="Guo Y."/>
            <person name="Pidoux A."/>
            <person name="Chen H.M."/>
            <person name="Robbertse B."/>
            <person name="Goldberg J.M."/>
            <person name="Aoki K."/>
            <person name="Bayne E.H."/>
            <person name="Berlin A.M."/>
            <person name="Desjardins C.A."/>
            <person name="Dobbs E."/>
            <person name="Dukaj L."/>
            <person name="Fan L."/>
            <person name="FitzGerald M.G."/>
            <person name="French C."/>
            <person name="Gujja S."/>
            <person name="Hansen K."/>
            <person name="Keifenheim D."/>
            <person name="Levin J.Z."/>
            <person name="Mosher R.A."/>
            <person name="Mueller C.A."/>
            <person name="Pfiffner J."/>
            <person name="Priest M."/>
            <person name="Russ C."/>
            <person name="Smialowska A."/>
            <person name="Swoboda P."/>
            <person name="Sykes S.M."/>
            <person name="Vaughn M."/>
            <person name="Vengrova S."/>
            <person name="Yoder R."/>
            <person name="Zeng Q."/>
            <person name="Allshire R."/>
            <person name="Baulcombe D."/>
            <person name="Birren B.W."/>
            <person name="Brown W."/>
            <person name="Ekwall K."/>
            <person name="Kellis M."/>
            <person name="Leatherwood J."/>
            <person name="Levin H."/>
            <person name="Margalit H."/>
            <person name="Martienssen R."/>
            <person name="Nieduszynski C.A."/>
            <person name="Spatafora J.W."/>
            <person name="Friedman N."/>
            <person name="Dalgaard J.Z."/>
            <person name="Baumann P."/>
            <person name="Niki H."/>
            <person name="Regev A."/>
            <person name="Nusbaum C."/>
        </authorList>
    </citation>
    <scope>NUCLEOTIDE SEQUENCE [LARGE SCALE GENOMIC DNA]</scope>
    <source>
        <strain evidence="5">yFS275 / FY16936</strain>
    </source>
</reference>
<dbReference type="PANTHER" id="PTHR11188:SF17">
    <property type="entry name" value="FI21816P1"/>
    <property type="match status" value="1"/>
</dbReference>
<dbReference type="GO" id="GO:0032509">
    <property type="term" value="P:endosome transport via multivesicular body sorting pathway"/>
    <property type="evidence" value="ECO:0007669"/>
    <property type="project" value="EnsemblFungi"/>
</dbReference>